<dbReference type="RefSeq" id="WP_116625571.1">
    <property type="nucleotide sequence ID" value="NZ_QURN01000019.1"/>
</dbReference>
<protein>
    <submittedName>
        <fullName evidence="1">Uncharacterized protein</fullName>
    </submittedName>
</protein>
<dbReference type="EMBL" id="QURN01000019">
    <property type="protein sequence ID" value="RFC64650.1"/>
    <property type="molecule type" value="Genomic_DNA"/>
</dbReference>
<proteinExistence type="predicted"/>
<gene>
    <name evidence="1" type="ORF">DY251_19435</name>
</gene>
<accession>A0A371X5Z7</accession>
<reference evidence="2" key="1">
    <citation type="submission" date="2018-08" db="EMBL/GenBank/DDBJ databases">
        <authorList>
            <person name="Im W.T."/>
        </authorList>
    </citation>
    <scope>NUCLEOTIDE SEQUENCE [LARGE SCALE GENOMIC DNA]</scope>
    <source>
        <strain evidence="2">LA-28</strain>
    </source>
</reference>
<evidence type="ECO:0000313" key="1">
    <source>
        <dbReference type="EMBL" id="RFC64650.1"/>
    </source>
</evidence>
<dbReference type="Proteomes" id="UP000262379">
    <property type="component" value="Unassembled WGS sequence"/>
</dbReference>
<keyword evidence="2" id="KW-1185">Reference proteome</keyword>
<comment type="caution">
    <text evidence="1">The sequence shown here is derived from an EMBL/GenBank/DDBJ whole genome shotgun (WGS) entry which is preliminary data.</text>
</comment>
<dbReference type="AlphaFoldDB" id="A0A371X5Z7"/>
<name>A0A371X5Z7_9HYPH</name>
<sequence>MAVRGVKAGSEGVDLEKAKAIFDRVRTDFRDGKNPNSQRRKDADMIAYLLSDGGAARSAVFAQTFAEHYGIDRKRAGQRVRDAMADLMADGKIVKTDDSRPSYKLRKDGA</sequence>
<organism evidence="1 2">
    <name type="scientific">Mesorhizobium denitrificans</name>
    <dbReference type="NCBI Taxonomy" id="2294114"/>
    <lineage>
        <taxon>Bacteria</taxon>
        <taxon>Pseudomonadati</taxon>
        <taxon>Pseudomonadota</taxon>
        <taxon>Alphaproteobacteria</taxon>
        <taxon>Hyphomicrobiales</taxon>
        <taxon>Phyllobacteriaceae</taxon>
        <taxon>Mesorhizobium</taxon>
    </lineage>
</organism>
<evidence type="ECO:0000313" key="2">
    <source>
        <dbReference type="Proteomes" id="UP000262379"/>
    </source>
</evidence>